<dbReference type="PROSITE" id="PS50097">
    <property type="entry name" value="BTB"/>
    <property type="match status" value="1"/>
</dbReference>
<dbReference type="GO" id="GO:2000022">
    <property type="term" value="P:regulation of jasmonic acid mediated signaling pathway"/>
    <property type="evidence" value="ECO:0007669"/>
    <property type="project" value="InterPro"/>
</dbReference>
<keyword evidence="8" id="KW-0611">Plant defense</keyword>
<dbReference type="Pfam" id="PF00651">
    <property type="entry name" value="BTB"/>
    <property type="match status" value="1"/>
</dbReference>
<dbReference type="SMART" id="SM00225">
    <property type="entry name" value="BTB"/>
    <property type="match status" value="1"/>
</dbReference>
<comment type="subcellular location">
    <subcellularLocation>
        <location evidence="1">Cytoplasm</location>
    </subcellularLocation>
    <subcellularLocation>
        <location evidence="12">Nucleus</location>
        <location evidence="12">Nuclear body</location>
    </subcellularLocation>
</comment>
<dbReference type="CDD" id="cd18310">
    <property type="entry name" value="BTB_POZ_NPR_plant"/>
    <property type="match status" value="1"/>
</dbReference>
<sequence>MPPSLLAHKTSSSYASSYDSSPRPSSPLSVSVTRQIFSLSSPSSSLSLPLSTPLTFPSANPISSHDPSPSPDNQLRPSLGNLPASLPLSLRFLIMGTPKSGFADSNDMVSNNRNNSSNGSSSIYCASTVPAAPAPAPETLSSTPLPDHFRRLSDSLESIFGSTDLEFFADAEIALGDGRELPVHRCILAARSPFFRVAFAEKDRGAKLELKEIAREMEVRPESMLAVLGYLYSGKVKPLPKGVRECVDDLCCHVACRPAIDFLVQVLYASYTFQLSELVDLYQGHLLDILDKVAVDDTLVILSAANICGTACERLLSRCIDTIVRSDVDIVTLEKSLPQHNVKKITDLRSELGLSKSEDNNVPNKHVKRIYRALDSDDVELVRMLLKEAHTTLDDAWALHYAVAYCDAKTTSELLDLGIADVNRRNSRGYTVLHVAAMRKEPKIIVSLLIKGARPSDLTLDGRKALQISKRLTRAADYYKSVEEGKSSSTDRLCVEILEQAERRDPLLGEASLSLAMAGDDLRKQLLYLENRVGLAKLLFPMEAKVAMDIAQVDGTSEFPLLNITSRNLGGTQGTDVDLNEAPFKIQEEHLNRMRALSRTVELGKRFFPRCSAVINKIMDNDEISELTYDGNETPNERLRKKQRHMELQEAVSKAYSEDKEEIDRSSLLSSSSSTSIGLVDSNGNKFAAISNVKENEM</sequence>
<dbReference type="OrthoDB" id="71307at2759"/>
<dbReference type="PROSITE" id="PS52046">
    <property type="entry name" value="ZF_C2HC_NPR"/>
    <property type="match status" value="1"/>
</dbReference>
<dbReference type="GO" id="GO:0042742">
    <property type="term" value="P:defense response to bacterium"/>
    <property type="evidence" value="ECO:0007669"/>
    <property type="project" value="UniProtKB-ARBA"/>
</dbReference>
<evidence type="ECO:0000259" key="17">
    <source>
        <dbReference type="PROSITE" id="PS52046"/>
    </source>
</evidence>
<evidence type="ECO:0000256" key="14">
    <source>
        <dbReference type="PROSITE-ProRule" id="PRU01391"/>
    </source>
</evidence>
<dbReference type="RefSeq" id="XP_031381111.1">
    <property type="nucleotide sequence ID" value="XM_031525251.1"/>
</dbReference>
<dbReference type="GO" id="GO:0009862">
    <property type="term" value="P:systemic acquired resistance, salicylic acid mediated signaling pathway"/>
    <property type="evidence" value="ECO:0007669"/>
    <property type="project" value="InterPro"/>
</dbReference>
<reference evidence="18" key="1">
    <citation type="journal article" date="2020" name="Plant Biotechnol. J.">
        <title>The pomegranate (Punica granatum L.) draft genome dissects genetic divergence between soft- and hard-seeded cultivars.</title>
        <authorList>
            <person name="Luo X."/>
            <person name="Li H."/>
            <person name="Wu Z."/>
            <person name="Yao W."/>
            <person name="Zhao P."/>
            <person name="Cao D."/>
            <person name="Yu H."/>
            <person name="Li K."/>
            <person name="Poudel K."/>
            <person name="Zhao D."/>
            <person name="Zhang F."/>
            <person name="Xia X."/>
            <person name="Chen L."/>
            <person name="Wang Q."/>
            <person name="Jing D."/>
            <person name="Cao S."/>
        </authorList>
    </citation>
    <scope>NUCLEOTIDE SEQUENCE [LARGE SCALE GENOMIC DNA]</scope>
    <source>
        <strain evidence="18">cv. Tunisia</strain>
    </source>
</reference>
<feature type="compositionally biased region" description="Basic and acidic residues" evidence="15">
    <location>
        <begin position="656"/>
        <end position="665"/>
    </location>
</feature>
<feature type="compositionally biased region" description="Low complexity" evidence="15">
    <location>
        <begin position="58"/>
        <end position="67"/>
    </location>
</feature>
<feature type="domain" description="C2HC NPR-type" evidence="17">
    <location>
        <begin position="243"/>
        <end position="257"/>
    </location>
</feature>
<feature type="region of interest" description="Disordered" evidence="15">
    <location>
        <begin position="654"/>
        <end position="682"/>
    </location>
</feature>
<dbReference type="InterPro" id="IPR002110">
    <property type="entry name" value="Ankyrin_rpt"/>
</dbReference>
<comment type="similarity">
    <text evidence="13">Belongs to the plant 'ANKYRIN-BTB/POZ' family. 'NPR1-like' subfamily.</text>
</comment>
<gene>
    <name evidence="19" type="primary">LOC116195868</name>
</gene>
<dbReference type="Gene3D" id="3.30.710.10">
    <property type="entry name" value="Potassium Channel Kv1.1, Chain A"/>
    <property type="match status" value="1"/>
</dbReference>
<accession>A0A6P8CI40</accession>
<keyword evidence="6 14" id="KW-0863">Zinc-finger</keyword>
<feature type="domain" description="BTB" evidence="16">
    <location>
        <begin position="169"/>
        <end position="240"/>
    </location>
</feature>
<dbReference type="GO" id="GO:0008270">
    <property type="term" value="F:zinc ion binding"/>
    <property type="evidence" value="ECO:0007669"/>
    <property type="project" value="UniProtKB-KW"/>
</dbReference>
<dbReference type="GO" id="GO:0045087">
    <property type="term" value="P:innate immune response"/>
    <property type="evidence" value="ECO:0007669"/>
    <property type="project" value="UniProtKB-ARBA"/>
</dbReference>
<dbReference type="InterPro" id="IPR057250">
    <property type="entry name" value="Znf_C2HC_NPR-type"/>
</dbReference>
<comment type="pathway">
    <text evidence="2">Protein modification; protein ubiquitination.</text>
</comment>
<evidence type="ECO:0000256" key="6">
    <source>
        <dbReference type="ARBA" id="ARBA00022771"/>
    </source>
</evidence>
<evidence type="ECO:0000256" key="13">
    <source>
        <dbReference type="ARBA" id="ARBA00044947"/>
    </source>
</evidence>
<protein>
    <submittedName>
        <fullName evidence="19">BTB/POZ domain and ankyrin repeat-containing protein NPR1</fullName>
    </submittedName>
</protein>
<keyword evidence="18" id="KW-1185">Reference proteome</keyword>
<dbReference type="SUPFAM" id="SSF48403">
    <property type="entry name" value="Ankyrin repeat"/>
    <property type="match status" value="1"/>
</dbReference>
<dbReference type="SMART" id="SM00248">
    <property type="entry name" value="ANK"/>
    <property type="match status" value="2"/>
</dbReference>
<evidence type="ECO:0000256" key="1">
    <source>
        <dbReference type="ARBA" id="ARBA00004496"/>
    </source>
</evidence>
<dbReference type="FunFam" id="1.25.40.20:FF:000239">
    <property type="entry name" value="BTB/POZ domain and ankyrin repeat-containing protein NPR1"/>
    <property type="match status" value="1"/>
</dbReference>
<evidence type="ECO:0000256" key="3">
    <source>
        <dbReference type="ARBA" id="ARBA00022490"/>
    </source>
</evidence>
<dbReference type="InterPro" id="IPR000210">
    <property type="entry name" value="BTB/POZ_dom"/>
</dbReference>
<dbReference type="InterPro" id="IPR036770">
    <property type="entry name" value="Ankyrin_rpt-contain_sf"/>
</dbReference>
<reference evidence="19" key="2">
    <citation type="submission" date="2025-08" db="UniProtKB">
        <authorList>
            <consortium name="RefSeq"/>
        </authorList>
    </citation>
    <scope>IDENTIFICATION</scope>
    <source>
        <tissue evidence="19">Leaf</tissue>
    </source>
</reference>
<dbReference type="Pfam" id="PF11900">
    <property type="entry name" value="DUF3420"/>
    <property type="match status" value="1"/>
</dbReference>
<dbReference type="Gene3D" id="1.25.40.20">
    <property type="entry name" value="Ankyrin repeat-containing domain"/>
    <property type="match status" value="1"/>
</dbReference>
<keyword evidence="11" id="KW-0539">Nucleus</keyword>
<evidence type="ECO:0000256" key="9">
    <source>
        <dbReference type="ARBA" id="ARBA00022833"/>
    </source>
</evidence>
<evidence type="ECO:0000313" key="19">
    <source>
        <dbReference type="RefSeq" id="XP_031381111.1"/>
    </source>
</evidence>
<feature type="compositionally biased region" description="Low complexity" evidence="15">
    <location>
        <begin position="666"/>
        <end position="676"/>
    </location>
</feature>
<organism evidence="18 19">
    <name type="scientific">Punica granatum</name>
    <name type="common">Pomegranate</name>
    <dbReference type="NCBI Taxonomy" id="22663"/>
    <lineage>
        <taxon>Eukaryota</taxon>
        <taxon>Viridiplantae</taxon>
        <taxon>Streptophyta</taxon>
        <taxon>Embryophyta</taxon>
        <taxon>Tracheophyta</taxon>
        <taxon>Spermatophyta</taxon>
        <taxon>Magnoliopsida</taxon>
        <taxon>eudicotyledons</taxon>
        <taxon>Gunneridae</taxon>
        <taxon>Pentapetalae</taxon>
        <taxon>rosids</taxon>
        <taxon>malvids</taxon>
        <taxon>Myrtales</taxon>
        <taxon>Lythraceae</taxon>
        <taxon>Punica</taxon>
    </lineage>
</organism>
<dbReference type="InterPro" id="IPR021094">
    <property type="entry name" value="NPR1/NIM1-like_C"/>
</dbReference>
<keyword evidence="3" id="KW-0963">Cytoplasm</keyword>
<dbReference type="PANTHER" id="PTHR46475">
    <property type="entry name" value="REGULATORY PROTEIN NPR3"/>
    <property type="match status" value="1"/>
</dbReference>
<keyword evidence="5" id="KW-0677">Repeat</keyword>
<keyword evidence="7" id="KW-0833">Ubl conjugation pathway</keyword>
<evidence type="ECO:0000256" key="7">
    <source>
        <dbReference type="ARBA" id="ARBA00022786"/>
    </source>
</evidence>
<evidence type="ECO:0000259" key="16">
    <source>
        <dbReference type="PROSITE" id="PS50097"/>
    </source>
</evidence>
<dbReference type="InterPro" id="IPR024228">
    <property type="entry name" value="NPR_central_dom"/>
</dbReference>
<evidence type="ECO:0000256" key="2">
    <source>
        <dbReference type="ARBA" id="ARBA00004906"/>
    </source>
</evidence>
<evidence type="ECO:0000256" key="4">
    <source>
        <dbReference type="ARBA" id="ARBA00022723"/>
    </source>
</evidence>
<feature type="modified residue" description="S-nitrosocysteine" evidence="14">
    <location>
        <position position="252"/>
    </location>
</feature>
<dbReference type="Proteomes" id="UP000515151">
    <property type="component" value="Chromosome 2"/>
</dbReference>
<dbReference type="GO" id="GO:0031347">
    <property type="term" value="P:regulation of defense response"/>
    <property type="evidence" value="ECO:0007669"/>
    <property type="project" value="UniProtKB-ARBA"/>
</dbReference>
<dbReference type="UniPathway" id="UPA00143"/>
<evidence type="ECO:0000256" key="11">
    <source>
        <dbReference type="ARBA" id="ARBA00023242"/>
    </source>
</evidence>
<dbReference type="GO" id="GO:0005737">
    <property type="term" value="C:cytoplasm"/>
    <property type="evidence" value="ECO:0007669"/>
    <property type="project" value="UniProtKB-SubCell"/>
</dbReference>
<dbReference type="Pfam" id="PF12796">
    <property type="entry name" value="Ank_2"/>
    <property type="match status" value="1"/>
</dbReference>
<name>A0A6P8CI40_PUNGR</name>
<dbReference type="AlphaFoldDB" id="A0A6P8CI40"/>
<dbReference type="GO" id="GO:0016567">
    <property type="term" value="P:protein ubiquitination"/>
    <property type="evidence" value="ECO:0007669"/>
    <property type="project" value="UniProtKB-UniPathway"/>
</dbReference>
<proteinExistence type="inferred from homology"/>
<evidence type="ECO:0000256" key="12">
    <source>
        <dbReference type="ARBA" id="ARBA00034306"/>
    </source>
</evidence>
<keyword evidence="4" id="KW-0479">Metal-binding</keyword>
<feature type="compositionally biased region" description="Low complexity" evidence="15">
    <location>
        <begin position="11"/>
        <end position="31"/>
    </location>
</feature>
<feature type="region of interest" description="Disordered" evidence="15">
    <location>
        <begin position="1"/>
        <end position="31"/>
    </location>
</feature>
<dbReference type="GO" id="GO:2000031">
    <property type="term" value="P:regulation of salicylic acid mediated signaling pathway"/>
    <property type="evidence" value="ECO:0007669"/>
    <property type="project" value="InterPro"/>
</dbReference>
<evidence type="ECO:0000256" key="10">
    <source>
        <dbReference type="ARBA" id="ARBA00023043"/>
    </source>
</evidence>
<dbReference type="GO" id="GO:0016604">
    <property type="term" value="C:nuclear body"/>
    <property type="evidence" value="ECO:0007669"/>
    <property type="project" value="UniProtKB-SubCell"/>
</dbReference>
<evidence type="ECO:0000256" key="8">
    <source>
        <dbReference type="ARBA" id="ARBA00022821"/>
    </source>
</evidence>
<dbReference type="InterPro" id="IPR044292">
    <property type="entry name" value="NPR"/>
</dbReference>
<dbReference type="Pfam" id="PF12313">
    <property type="entry name" value="NPR1_like_C"/>
    <property type="match status" value="1"/>
</dbReference>
<dbReference type="GO" id="GO:0050832">
    <property type="term" value="P:defense response to fungus"/>
    <property type="evidence" value="ECO:0007669"/>
    <property type="project" value="UniProtKB-ARBA"/>
</dbReference>
<feature type="region of interest" description="Disordered" evidence="15">
    <location>
        <begin position="58"/>
        <end position="80"/>
    </location>
</feature>
<dbReference type="SUPFAM" id="SSF54695">
    <property type="entry name" value="POZ domain"/>
    <property type="match status" value="1"/>
</dbReference>
<dbReference type="PANTHER" id="PTHR46475:SF1">
    <property type="entry name" value="REGULATORY PROTEIN NPR2"/>
    <property type="match status" value="1"/>
</dbReference>
<dbReference type="GeneID" id="116195868"/>
<keyword evidence="9" id="KW-0862">Zinc</keyword>
<dbReference type="InterPro" id="IPR011333">
    <property type="entry name" value="SKP1/BTB/POZ_sf"/>
</dbReference>
<evidence type="ECO:0000313" key="18">
    <source>
        <dbReference type="Proteomes" id="UP000515151"/>
    </source>
</evidence>
<evidence type="ECO:0000256" key="5">
    <source>
        <dbReference type="ARBA" id="ARBA00022737"/>
    </source>
</evidence>
<evidence type="ECO:0000256" key="15">
    <source>
        <dbReference type="SAM" id="MobiDB-lite"/>
    </source>
</evidence>
<keyword evidence="10" id="KW-0040">ANK repeat</keyword>